<comment type="caution">
    <text evidence="1">The sequence shown here is derived from an EMBL/GenBank/DDBJ whole genome shotgun (WGS) entry which is preliminary data.</text>
</comment>
<sequence>MYADVRNHKIPLYRNDLKSHLGLLHSNDGFIERSVTKKLTDLCQSEPKALLTDTIQASETILKSVLALKNGKNQGFE</sequence>
<accession>J0PMC6</accession>
<protein>
    <submittedName>
        <fullName evidence="1">Uncharacterized protein</fullName>
    </submittedName>
</protein>
<dbReference type="AlphaFoldDB" id="J0PMC6"/>
<evidence type="ECO:0000313" key="2">
    <source>
        <dbReference type="Proteomes" id="UP000004326"/>
    </source>
</evidence>
<dbReference type="RefSeq" id="WP_000270774.1">
    <property type="nucleotide sequence ID" value="NZ_AKPJ01000001.1"/>
</dbReference>
<name>J0PMC6_HELPX</name>
<reference evidence="1 2" key="1">
    <citation type="journal article" date="2013" name="Pathog. Dis.">
        <title>Genome sequences of 65 Helicobacter pylori strains isolated from asymptomatic individuals and patients with gastric cancer, peptic ulcer disease, or gastritis.</title>
        <authorList>
            <person name="Blanchard T.G."/>
            <person name="Czinn S.J."/>
            <person name="Correa P."/>
            <person name="Nakazawa T."/>
            <person name="Keelan M."/>
            <person name="Morningstar L."/>
            <person name="Santana-Cruz I."/>
            <person name="Maroo A."/>
            <person name="McCracken C."/>
            <person name="Shefchek K."/>
            <person name="Daugherty S."/>
            <person name="Song Y."/>
            <person name="Fraser C.M."/>
            <person name="Fricke W.F."/>
        </authorList>
    </citation>
    <scope>NUCLEOTIDE SEQUENCE [LARGE SCALE GENOMIC DNA]</scope>
    <source>
        <strain evidence="1 2">Hp P-2</strain>
    </source>
</reference>
<organism evidence="1 2">
    <name type="scientific">Helicobacter pylori Hp P-2</name>
    <dbReference type="NCBI Taxonomy" id="992073"/>
    <lineage>
        <taxon>Bacteria</taxon>
        <taxon>Pseudomonadati</taxon>
        <taxon>Campylobacterota</taxon>
        <taxon>Epsilonproteobacteria</taxon>
        <taxon>Campylobacterales</taxon>
        <taxon>Helicobacteraceae</taxon>
        <taxon>Helicobacter</taxon>
    </lineage>
</organism>
<gene>
    <name evidence="1" type="ORF">HPHPP2_0424</name>
</gene>
<dbReference type="EMBL" id="AKPJ01000001">
    <property type="protein sequence ID" value="EJB99715.1"/>
    <property type="molecule type" value="Genomic_DNA"/>
</dbReference>
<dbReference type="Proteomes" id="UP000004326">
    <property type="component" value="Unassembled WGS sequence"/>
</dbReference>
<evidence type="ECO:0000313" key="1">
    <source>
        <dbReference type="EMBL" id="EJB99715.1"/>
    </source>
</evidence>
<dbReference type="PATRIC" id="fig|992073.3.peg.414"/>
<proteinExistence type="predicted"/>